<sequence>MIVKLDSTYHAKVMEYLKREPEFNLFIIGDIERYGYDNYFLSIWADINKRGSIDAILLKYFGFLIFYSDYKYDKDDFFYFLKDVDYSEISGKTDCLEKLASKLKCRKIREVKFCKLENEKFLKENEKNVKLKRVKFGNIGKVVNLYESIDEFENTTVENIKNSLKTGRGYCIEVDRKVVAMAKSTSENNTHAMLVGIGTHPKYRNKGYATKCTKKICMEIIKDHKIPCLFYDNEAAGRIYKKLGFKEIGKWSIYYR</sequence>
<organism evidence="2 3">
    <name type="scientific">Romboutsia maritimum</name>
    <dbReference type="NCBI Taxonomy" id="2020948"/>
    <lineage>
        <taxon>Bacteria</taxon>
        <taxon>Bacillati</taxon>
        <taxon>Bacillota</taxon>
        <taxon>Clostridia</taxon>
        <taxon>Peptostreptococcales</taxon>
        <taxon>Peptostreptococcaceae</taxon>
        <taxon>Romboutsia</taxon>
    </lineage>
</organism>
<dbReference type="InterPro" id="IPR027365">
    <property type="entry name" value="GNAT_acetyltra_YdfB-like"/>
</dbReference>
<gene>
    <name evidence="2" type="ORF">CHF27_000900</name>
</gene>
<dbReference type="InterPro" id="IPR016181">
    <property type="entry name" value="Acyl_CoA_acyltransferase"/>
</dbReference>
<comment type="caution">
    <text evidence="2">The sequence shown here is derived from an EMBL/GenBank/DDBJ whole genome shotgun (WGS) entry which is preliminary data.</text>
</comment>
<reference evidence="2 3" key="1">
    <citation type="journal article" date="2017" name="Genome Announc.">
        <title>Draft Genome Sequence of Romboutsia maritimum sp. nov. Strain CCRI-22766(T), Isolated from Coastal Estuarine Mud.</title>
        <authorList>
            <person name="Maheux A.F."/>
            <person name="Boudreau D.K."/>
            <person name="Berube E."/>
            <person name="Boissinot M."/>
            <person name="Raymond F."/>
            <person name="Brodeur S."/>
            <person name="Corbeil J."/>
            <person name="Brightwell G."/>
            <person name="Broda D."/>
            <person name="Omar R.F."/>
            <person name="Bergeron M.G."/>
        </authorList>
    </citation>
    <scope>NUCLEOTIDE SEQUENCE [LARGE SCALE GENOMIC DNA]</scope>
    <source>
        <strain evidence="2 3">CCRI-22766</strain>
    </source>
</reference>
<protein>
    <submittedName>
        <fullName evidence="2">GNAT family N-acetyltransferase</fullName>
    </submittedName>
</protein>
<dbReference type="RefSeq" id="WP_095404853.1">
    <property type="nucleotide sequence ID" value="NZ_NOJZ02000001.1"/>
</dbReference>
<dbReference type="OrthoDB" id="248489at2"/>
<dbReference type="CDD" id="cd04301">
    <property type="entry name" value="NAT_SF"/>
    <property type="match status" value="1"/>
</dbReference>
<evidence type="ECO:0000313" key="3">
    <source>
        <dbReference type="Proteomes" id="UP000243494"/>
    </source>
</evidence>
<dbReference type="Pfam" id="PF12746">
    <property type="entry name" value="GNAT_acetyltran"/>
    <property type="match status" value="1"/>
</dbReference>
<name>A0A371IWC3_9FIRM</name>
<dbReference type="SUPFAM" id="SSF55729">
    <property type="entry name" value="Acyl-CoA N-acyltransferases (Nat)"/>
    <property type="match status" value="1"/>
</dbReference>
<dbReference type="PANTHER" id="PTHR31143:SF2">
    <property type="entry name" value="FR47-LIKE DOMAIN-CONTAINING PROTEIN-RELATED"/>
    <property type="match status" value="1"/>
</dbReference>
<dbReference type="Gene3D" id="3.40.630.30">
    <property type="match status" value="1"/>
</dbReference>
<proteinExistence type="predicted"/>
<dbReference type="Proteomes" id="UP000243494">
    <property type="component" value="Unassembled WGS sequence"/>
</dbReference>
<dbReference type="GO" id="GO:0016747">
    <property type="term" value="F:acyltransferase activity, transferring groups other than amino-acyl groups"/>
    <property type="evidence" value="ECO:0007669"/>
    <property type="project" value="InterPro"/>
</dbReference>
<dbReference type="PANTHER" id="PTHR31143">
    <property type="match status" value="1"/>
</dbReference>
<dbReference type="EMBL" id="NOJZ02000001">
    <property type="protein sequence ID" value="RDY24787.1"/>
    <property type="molecule type" value="Genomic_DNA"/>
</dbReference>
<dbReference type="InterPro" id="IPR000182">
    <property type="entry name" value="GNAT_dom"/>
</dbReference>
<dbReference type="PROSITE" id="PS51186">
    <property type="entry name" value="GNAT"/>
    <property type="match status" value="1"/>
</dbReference>
<accession>A0A371IWC3</accession>
<evidence type="ECO:0000259" key="1">
    <source>
        <dbReference type="PROSITE" id="PS51186"/>
    </source>
</evidence>
<keyword evidence="3" id="KW-1185">Reference proteome</keyword>
<keyword evidence="2" id="KW-0808">Transferase</keyword>
<feature type="domain" description="N-acetyltransferase" evidence="1">
    <location>
        <begin position="129"/>
        <end position="256"/>
    </location>
</feature>
<dbReference type="AlphaFoldDB" id="A0A371IWC3"/>
<evidence type="ECO:0000313" key="2">
    <source>
        <dbReference type="EMBL" id="RDY24787.1"/>
    </source>
</evidence>